<proteinExistence type="predicted"/>
<protein>
    <submittedName>
        <fullName evidence="1">Uncharacterized protein</fullName>
    </submittedName>
</protein>
<reference evidence="1 2" key="1">
    <citation type="journal article" date="2011" name="J. Bacteriol.">
        <title>Draft genome sequence of the thermoalkaliphilic Caldalkalibacillus thermarum strain TA2.A1.</title>
        <authorList>
            <person name="Kalamorz F."/>
            <person name="Keis S."/>
            <person name="McMillan D.G."/>
            <person name="Olsson K."/>
            <person name="Stanton J.A."/>
            <person name="Stockwell P."/>
            <person name="Black M.A."/>
            <person name="Klingeman D.M."/>
            <person name="Land M.L."/>
            <person name="Han C.S."/>
            <person name="Martin S.L."/>
            <person name="Becher S.A."/>
            <person name="Peddie C.J."/>
            <person name="Morgan H.W."/>
            <person name="Matthies D."/>
            <person name="Preiss L."/>
            <person name="Meier T."/>
            <person name="Brown S.D."/>
            <person name="Cook G.M."/>
        </authorList>
    </citation>
    <scope>NUCLEOTIDE SEQUENCE [LARGE SCALE GENOMIC DNA]</scope>
    <source>
        <strain evidence="1 2">TA2.A1</strain>
    </source>
</reference>
<gene>
    <name evidence="1" type="ORF">CathTA2_2099</name>
</gene>
<dbReference type="EMBL" id="AFCE01000150">
    <property type="protein sequence ID" value="EGL82380.1"/>
    <property type="molecule type" value="Genomic_DNA"/>
</dbReference>
<dbReference type="AlphaFoldDB" id="F5L8E7"/>
<name>F5L8E7_CALTT</name>
<comment type="caution">
    <text evidence="1">The sequence shown here is derived from an EMBL/GenBank/DDBJ whole genome shotgun (WGS) entry which is preliminary data.</text>
</comment>
<evidence type="ECO:0000313" key="1">
    <source>
        <dbReference type="EMBL" id="EGL82380.1"/>
    </source>
</evidence>
<sequence>MSANNYTKMVRVSASWKMPLLHKQICIQEMLGECIFPAENANPAAYHAALHSRSTAGFFLSKITNARRVVP</sequence>
<organism evidence="1 2">
    <name type="scientific">Caldalkalibacillus thermarum (strain TA2.A1)</name>
    <dbReference type="NCBI Taxonomy" id="986075"/>
    <lineage>
        <taxon>Bacteria</taxon>
        <taxon>Bacillati</taxon>
        <taxon>Bacillota</taxon>
        <taxon>Bacilli</taxon>
        <taxon>Bacillales</taxon>
        <taxon>Bacillaceae</taxon>
        <taxon>Caldalkalibacillus</taxon>
    </lineage>
</organism>
<accession>F5L8E7</accession>
<evidence type="ECO:0000313" key="2">
    <source>
        <dbReference type="Proteomes" id="UP000010716"/>
    </source>
</evidence>
<dbReference type="Proteomes" id="UP000010716">
    <property type="component" value="Unassembled WGS sequence"/>
</dbReference>